<keyword evidence="1" id="KW-1185">Reference proteome</keyword>
<dbReference type="WBParaSite" id="MhA1_Contig572.frz3.gene5">
    <property type="protein sequence ID" value="MhA1_Contig572.frz3.gene5"/>
    <property type="gene ID" value="MhA1_Contig572.frz3.gene5"/>
</dbReference>
<protein>
    <submittedName>
        <fullName evidence="2">DUF927 domain-containing protein</fullName>
    </submittedName>
</protein>
<proteinExistence type="predicted"/>
<dbReference type="AlphaFoldDB" id="A0A1I8BSP8"/>
<sequence>MCYNFEQSKDFEYKYGKTLNDFKKGTIVEMWNLHEREEEIKEVWIKAIVLGLKNGKYQVKVIENCGLKERDFTRNPEQLRIIAKYKYGRTLNSFGIGEEIEMFNKNNNKKEWLKAKIAFVDEKEGNYIVELIGNGKHRGRFSRFPYDLRKLIN</sequence>
<organism evidence="1 2">
    <name type="scientific">Meloidogyne hapla</name>
    <name type="common">Root-knot nematode worm</name>
    <dbReference type="NCBI Taxonomy" id="6305"/>
    <lineage>
        <taxon>Eukaryota</taxon>
        <taxon>Metazoa</taxon>
        <taxon>Ecdysozoa</taxon>
        <taxon>Nematoda</taxon>
        <taxon>Chromadorea</taxon>
        <taxon>Rhabditida</taxon>
        <taxon>Tylenchina</taxon>
        <taxon>Tylenchomorpha</taxon>
        <taxon>Tylenchoidea</taxon>
        <taxon>Meloidogynidae</taxon>
        <taxon>Meloidogyninae</taxon>
        <taxon>Meloidogyne</taxon>
    </lineage>
</organism>
<accession>A0A1I8BSP8</accession>
<reference evidence="2" key="1">
    <citation type="submission" date="2016-11" db="UniProtKB">
        <authorList>
            <consortium name="WormBaseParasite"/>
        </authorList>
    </citation>
    <scope>IDENTIFICATION</scope>
</reference>
<name>A0A1I8BSP8_MELHA</name>
<evidence type="ECO:0000313" key="1">
    <source>
        <dbReference type="Proteomes" id="UP000095281"/>
    </source>
</evidence>
<dbReference type="Proteomes" id="UP000095281">
    <property type="component" value="Unplaced"/>
</dbReference>
<evidence type="ECO:0000313" key="2">
    <source>
        <dbReference type="WBParaSite" id="MhA1_Contig572.frz3.gene5"/>
    </source>
</evidence>